<dbReference type="PANTHER" id="PTHR24148:SF73">
    <property type="entry name" value="HET DOMAIN PROTEIN (AFU_ORTHOLOGUE AFUA_8G01020)"/>
    <property type="match status" value="1"/>
</dbReference>
<name>A0A8H6JY92_9PEZI</name>
<proteinExistence type="predicted"/>
<evidence type="ECO:0000259" key="1">
    <source>
        <dbReference type="Pfam" id="PF06985"/>
    </source>
</evidence>
<dbReference type="AlphaFoldDB" id="A0A8H6JY92"/>
<gene>
    <name evidence="2" type="ORF">CPLU01_12646</name>
</gene>
<keyword evidence="3" id="KW-1185">Reference proteome</keyword>
<reference evidence="2" key="1">
    <citation type="journal article" date="2020" name="Phytopathology">
        <title>Genome Sequence Resources of Colletotrichum truncatum, C. plurivorum, C. musicola, and C. sojae: Four Species Pathogenic to Soybean (Glycine max).</title>
        <authorList>
            <person name="Rogerio F."/>
            <person name="Boufleur T.R."/>
            <person name="Ciampi-Guillardi M."/>
            <person name="Sukno S.A."/>
            <person name="Thon M.R."/>
            <person name="Massola Junior N.S."/>
            <person name="Baroncelli R."/>
        </authorList>
    </citation>
    <scope>NUCLEOTIDE SEQUENCE</scope>
    <source>
        <strain evidence="2">LFN00145</strain>
    </source>
</reference>
<sequence length="631" mass="71129">MSAPSETAGIAYRGLNAATHEFRLLYLKPFPPEGSSAETATEDLVKGELQHYRLSKTPSFVALSYCWGQAFTQNPIVIDGTIQKCGVNGELALRHLRRQEGVYVWIDQLCINQNDNAEKSHQVQMMRDIYVAATRVAVWMGLPADDSDLFLPHVRIMAALVRDEKYVEVIRAHADISFLQKMSHAFRAFCGRQYWTRLWIIQEFAVARDLDILCGKASISYADLKEFLLFVSQTYLHFPKIQATLDMAVMMALMEMIRGFKSPATSYLEGVFTRRRRYQTRHVEPSTNATDATPGYSDELMASKGESLFAVLVTTMVLEMDYNHTQATDPRDRVFAVMHFADDVGEFEGLPNYSLSCEDVYHNVARRILMQGNIDLLSYCQFPRDAALASWAPDWRMGVKKPCVGDPWHSKFSASGDSIKKQDVAAPDAKTIKLRGVVVDVVKETGNVWDPDWVSELDCKAAMAYIDEIETLCTTSQRFADKIKEQDFKEVMRVCIADKGNYREPERQQGLLEGFVQSVLWMKKKVSEQDPDAALGIQMADSMGIGHWYASAIKCLHSRRPVVSETGYVGLAQMHALPGDKIVIFLGGKTPYVVRELGEGSFELVGEAYVHGIMYGEFMTDGVEIRDLLLR</sequence>
<comment type="caution">
    <text evidence="2">The sequence shown here is derived from an EMBL/GenBank/DDBJ whole genome shotgun (WGS) entry which is preliminary data.</text>
</comment>
<dbReference type="InterPro" id="IPR010730">
    <property type="entry name" value="HET"/>
</dbReference>
<organism evidence="2 3">
    <name type="scientific">Colletotrichum plurivorum</name>
    <dbReference type="NCBI Taxonomy" id="2175906"/>
    <lineage>
        <taxon>Eukaryota</taxon>
        <taxon>Fungi</taxon>
        <taxon>Dikarya</taxon>
        <taxon>Ascomycota</taxon>
        <taxon>Pezizomycotina</taxon>
        <taxon>Sordariomycetes</taxon>
        <taxon>Hypocreomycetidae</taxon>
        <taxon>Glomerellales</taxon>
        <taxon>Glomerellaceae</taxon>
        <taxon>Colletotrichum</taxon>
        <taxon>Colletotrichum orchidearum species complex</taxon>
    </lineage>
</organism>
<dbReference type="EMBL" id="WIGO01000266">
    <property type="protein sequence ID" value="KAF6820886.1"/>
    <property type="molecule type" value="Genomic_DNA"/>
</dbReference>
<protein>
    <submittedName>
        <fullName evidence="2">Heterokaryon incompatibility protein</fullName>
    </submittedName>
</protein>
<feature type="domain" description="Heterokaryon incompatibility" evidence="1">
    <location>
        <begin position="60"/>
        <end position="203"/>
    </location>
</feature>
<dbReference type="Pfam" id="PF26639">
    <property type="entry name" value="Het-6_barrel"/>
    <property type="match status" value="1"/>
</dbReference>
<evidence type="ECO:0000313" key="2">
    <source>
        <dbReference type="EMBL" id="KAF6820886.1"/>
    </source>
</evidence>
<dbReference type="Proteomes" id="UP000654918">
    <property type="component" value="Unassembled WGS sequence"/>
</dbReference>
<accession>A0A8H6JY92</accession>
<dbReference type="PANTHER" id="PTHR24148">
    <property type="entry name" value="ANKYRIN REPEAT DOMAIN-CONTAINING PROTEIN 39 HOMOLOG-RELATED"/>
    <property type="match status" value="1"/>
</dbReference>
<dbReference type="InterPro" id="IPR052895">
    <property type="entry name" value="HetReg/Transcr_Mod"/>
</dbReference>
<evidence type="ECO:0000313" key="3">
    <source>
        <dbReference type="Proteomes" id="UP000654918"/>
    </source>
</evidence>
<dbReference type="Pfam" id="PF06985">
    <property type="entry name" value="HET"/>
    <property type="match status" value="1"/>
</dbReference>